<accession>A0A418NRJ3</accession>
<reference evidence="2 3" key="1">
    <citation type="submission" date="2018-08" db="EMBL/GenBank/DDBJ databases">
        <title>Erythrobacter zhengii sp.nov., a bacterium isolated from deep-sea sediment.</title>
        <authorList>
            <person name="Fang C."/>
            <person name="Wu Y.-H."/>
            <person name="Sun C."/>
            <person name="Wang H."/>
            <person name="Cheng H."/>
            <person name="Meng F.-X."/>
            <person name="Wang C.-S."/>
            <person name="Xu X.-W."/>
        </authorList>
    </citation>
    <scope>NUCLEOTIDE SEQUENCE [LARGE SCALE GENOMIC DNA]</scope>
    <source>
        <strain evidence="2 3">V18</strain>
    </source>
</reference>
<evidence type="ECO:0000256" key="1">
    <source>
        <dbReference type="SAM" id="SignalP"/>
    </source>
</evidence>
<dbReference type="Proteomes" id="UP000286576">
    <property type="component" value="Unassembled WGS sequence"/>
</dbReference>
<dbReference type="AlphaFoldDB" id="A0A418NRJ3"/>
<comment type="caution">
    <text evidence="2">The sequence shown here is derived from an EMBL/GenBank/DDBJ whole genome shotgun (WGS) entry which is preliminary data.</text>
</comment>
<gene>
    <name evidence="2" type="ORF">D2V07_10215</name>
</gene>
<dbReference type="OrthoDB" id="10009580at2"/>
<sequence length="59" mass="5887">MSKQLAISAAFSIFTMAAFALFATPDAVGGFGSMQTGATAHAAAPALEPVVPALFPIFG</sequence>
<keyword evidence="1" id="KW-0732">Signal</keyword>
<dbReference type="RefSeq" id="WP_119586896.1">
    <property type="nucleotide sequence ID" value="NZ_CAWODQ010000024.1"/>
</dbReference>
<evidence type="ECO:0000313" key="2">
    <source>
        <dbReference type="EMBL" id="RIV85703.1"/>
    </source>
</evidence>
<organism evidence="2 3">
    <name type="scientific">Aurantiacibacter zhengii</name>
    <dbReference type="NCBI Taxonomy" id="2307003"/>
    <lineage>
        <taxon>Bacteria</taxon>
        <taxon>Pseudomonadati</taxon>
        <taxon>Pseudomonadota</taxon>
        <taxon>Alphaproteobacteria</taxon>
        <taxon>Sphingomonadales</taxon>
        <taxon>Erythrobacteraceae</taxon>
        <taxon>Aurantiacibacter</taxon>
    </lineage>
</organism>
<protein>
    <submittedName>
        <fullName evidence="2">Uncharacterized protein</fullName>
    </submittedName>
</protein>
<feature type="chain" id="PRO_5019131308" evidence="1">
    <location>
        <begin position="21"/>
        <end position="59"/>
    </location>
</feature>
<evidence type="ECO:0000313" key="3">
    <source>
        <dbReference type="Proteomes" id="UP000286576"/>
    </source>
</evidence>
<keyword evidence="3" id="KW-1185">Reference proteome</keyword>
<name>A0A418NRJ3_9SPHN</name>
<proteinExistence type="predicted"/>
<feature type="signal peptide" evidence="1">
    <location>
        <begin position="1"/>
        <end position="20"/>
    </location>
</feature>
<dbReference type="EMBL" id="QXFL01000004">
    <property type="protein sequence ID" value="RIV85703.1"/>
    <property type="molecule type" value="Genomic_DNA"/>
</dbReference>